<dbReference type="STRING" id="337451.A0A3S3QDX5"/>
<evidence type="ECO:0000256" key="6">
    <source>
        <dbReference type="SAM" id="Phobius"/>
    </source>
</evidence>
<feature type="transmembrane region" description="Helical" evidence="6">
    <location>
        <begin position="531"/>
        <end position="549"/>
    </location>
</feature>
<feature type="transmembrane region" description="Helical" evidence="6">
    <location>
        <begin position="27"/>
        <end position="48"/>
    </location>
</feature>
<dbReference type="SUPFAM" id="SSF103473">
    <property type="entry name" value="MFS general substrate transporter"/>
    <property type="match status" value="2"/>
</dbReference>
<feature type="transmembrane region" description="Helical" evidence="6">
    <location>
        <begin position="319"/>
        <end position="337"/>
    </location>
</feature>
<evidence type="ECO:0000256" key="4">
    <source>
        <dbReference type="ARBA" id="ARBA00022989"/>
    </source>
</evidence>
<organism evidence="7 8">
    <name type="scientific">Cinnamomum micranthum f. kanehirae</name>
    <dbReference type="NCBI Taxonomy" id="337451"/>
    <lineage>
        <taxon>Eukaryota</taxon>
        <taxon>Viridiplantae</taxon>
        <taxon>Streptophyta</taxon>
        <taxon>Embryophyta</taxon>
        <taxon>Tracheophyta</taxon>
        <taxon>Spermatophyta</taxon>
        <taxon>Magnoliopsida</taxon>
        <taxon>Magnoliidae</taxon>
        <taxon>Laurales</taxon>
        <taxon>Lauraceae</taxon>
        <taxon>Cinnamomum</taxon>
    </lineage>
</organism>
<feature type="transmembrane region" description="Helical" evidence="6">
    <location>
        <begin position="68"/>
        <end position="86"/>
    </location>
</feature>
<dbReference type="PANTHER" id="PTHR11654">
    <property type="entry name" value="OLIGOPEPTIDE TRANSPORTER-RELATED"/>
    <property type="match status" value="1"/>
</dbReference>
<feature type="transmembrane region" description="Helical" evidence="6">
    <location>
        <begin position="93"/>
        <end position="113"/>
    </location>
</feature>
<protein>
    <submittedName>
        <fullName evidence="7">Proton-dependent oligopeptide transporter family</fullName>
    </submittedName>
</protein>
<keyword evidence="8" id="KW-1185">Reference proteome</keyword>
<evidence type="ECO:0000256" key="2">
    <source>
        <dbReference type="ARBA" id="ARBA00005982"/>
    </source>
</evidence>
<dbReference type="EMBL" id="QPKB01000004">
    <property type="protein sequence ID" value="RWR83836.1"/>
    <property type="molecule type" value="Genomic_DNA"/>
</dbReference>
<keyword evidence="3 6" id="KW-0812">Transmembrane</keyword>
<proteinExistence type="inferred from homology"/>
<gene>
    <name evidence="7" type="ORF">CKAN_01261000</name>
</gene>
<sequence length="564" mass="62503">MAVESFVDWKGKTINPKRHGGTRAASFIYALVVALNISFVSTMINVVTYLQKVMHMGVGTASTNVTNFIGMSCAFALLGGFLSDSYMTRFKTILIFGPVEFLGYALLALQAHVPSLRPPECDVSNPESNCKDVHGYNAALLYIAIYLVALGEGCIRANLASFGGDQFDEDDPNESKHRSSFFNWFTVGISIGAITGLIFIVWIEDHTGWDYGFAACALIVILGMLVLIAGSPFYRNQRPKGSPLTRMLQVFVAAFRNRRLVLPENEVELYLEVVKEEMVNGEILQHTKNFKFLDKASIPHGDTGKWSLCSVTQVEETKIILRMAPVFVSAVICYMPISQLLTFTVEQGGTMNTKLGSIHISPATLLVIPIIMQAVILVVYDRLFVPFARRITGYRTGITHLQRVGISFITTPIATCVAAVIEKKRKTIAAEHGLIDSGTGVPMSVMWLLLQFFAVGLNDAFAFVGLLEFFNSEASKGMKSIGTAIFWCVFGLSSLLASLVVDLANKATKHRHGGMGWLEGNNLNKSYLDRFYWLLSVFGFVGFFNYLFWAKRYVYRQPIHVPTS</sequence>
<feature type="transmembrane region" description="Helical" evidence="6">
    <location>
        <begin position="357"/>
        <end position="380"/>
    </location>
</feature>
<dbReference type="GO" id="GO:0022857">
    <property type="term" value="F:transmembrane transporter activity"/>
    <property type="evidence" value="ECO:0007669"/>
    <property type="project" value="InterPro"/>
</dbReference>
<name>A0A3S3QDX5_9MAGN</name>
<keyword evidence="4 6" id="KW-1133">Transmembrane helix</keyword>
<comment type="caution">
    <text evidence="7">The sequence shown here is derived from an EMBL/GenBank/DDBJ whole genome shotgun (WGS) entry which is preliminary data.</text>
</comment>
<evidence type="ECO:0000256" key="5">
    <source>
        <dbReference type="ARBA" id="ARBA00023136"/>
    </source>
</evidence>
<feature type="transmembrane region" description="Helical" evidence="6">
    <location>
        <begin position="441"/>
        <end position="469"/>
    </location>
</feature>
<feature type="transmembrane region" description="Helical" evidence="6">
    <location>
        <begin position="209"/>
        <end position="230"/>
    </location>
</feature>
<dbReference type="InterPro" id="IPR000109">
    <property type="entry name" value="POT_fam"/>
</dbReference>
<accession>A0A3S3QDX5</accession>
<evidence type="ECO:0000256" key="1">
    <source>
        <dbReference type="ARBA" id="ARBA00004141"/>
    </source>
</evidence>
<dbReference type="Gene3D" id="1.20.1250.20">
    <property type="entry name" value="MFS general substrate transporter like domains"/>
    <property type="match status" value="1"/>
</dbReference>
<evidence type="ECO:0000256" key="3">
    <source>
        <dbReference type="ARBA" id="ARBA00022692"/>
    </source>
</evidence>
<dbReference type="Pfam" id="PF00854">
    <property type="entry name" value="PTR2"/>
    <property type="match status" value="1"/>
</dbReference>
<feature type="transmembrane region" description="Helical" evidence="6">
    <location>
        <begin position="181"/>
        <end position="203"/>
    </location>
</feature>
<feature type="transmembrane region" description="Helical" evidence="6">
    <location>
        <begin position="481"/>
        <end position="501"/>
    </location>
</feature>
<reference evidence="7 8" key="1">
    <citation type="journal article" date="2019" name="Nat. Plants">
        <title>Stout camphor tree genome fills gaps in understanding of flowering plant genome evolution.</title>
        <authorList>
            <person name="Chaw S.M."/>
            <person name="Liu Y.C."/>
            <person name="Wu Y.W."/>
            <person name="Wang H.Y."/>
            <person name="Lin C.I."/>
            <person name="Wu C.S."/>
            <person name="Ke H.M."/>
            <person name="Chang L.Y."/>
            <person name="Hsu C.Y."/>
            <person name="Yang H.T."/>
            <person name="Sudianto E."/>
            <person name="Hsu M.H."/>
            <person name="Wu K.P."/>
            <person name="Wang L.N."/>
            <person name="Leebens-Mack J.H."/>
            <person name="Tsai I.J."/>
        </authorList>
    </citation>
    <scope>NUCLEOTIDE SEQUENCE [LARGE SCALE GENOMIC DNA]</scope>
    <source>
        <strain evidence="8">cv. Chaw 1501</strain>
        <tissue evidence="7">Young leaves</tissue>
    </source>
</reference>
<keyword evidence="5 6" id="KW-0472">Membrane</keyword>
<dbReference type="AlphaFoldDB" id="A0A3S3QDX5"/>
<evidence type="ECO:0000313" key="8">
    <source>
        <dbReference type="Proteomes" id="UP000283530"/>
    </source>
</evidence>
<evidence type="ECO:0000313" key="7">
    <source>
        <dbReference type="EMBL" id="RWR83836.1"/>
    </source>
</evidence>
<comment type="similarity">
    <text evidence="2">Belongs to the major facilitator superfamily. Proton-dependent oligopeptide transporter (POT/PTR) (TC 2.A.17) family.</text>
</comment>
<feature type="transmembrane region" description="Helical" evidence="6">
    <location>
        <begin position="133"/>
        <end position="151"/>
    </location>
</feature>
<dbReference type="OrthoDB" id="8904098at2759"/>
<feature type="transmembrane region" description="Helical" evidence="6">
    <location>
        <begin position="401"/>
        <end position="421"/>
    </location>
</feature>
<dbReference type="GO" id="GO:0016020">
    <property type="term" value="C:membrane"/>
    <property type="evidence" value="ECO:0007669"/>
    <property type="project" value="UniProtKB-SubCell"/>
</dbReference>
<dbReference type="InterPro" id="IPR036259">
    <property type="entry name" value="MFS_trans_sf"/>
</dbReference>
<dbReference type="Proteomes" id="UP000283530">
    <property type="component" value="Unassembled WGS sequence"/>
</dbReference>
<comment type="subcellular location">
    <subcellularLocation>
        <location evidence="1">Membrane</location>
        <topology evidence="1">Multi-pass membrane protein</topology>
    </subcellularLocation>
</comment>